<evidence type="ECO:0000256" key="2">
    <source>
        <dbReference type="ARBA" id="ARBA00023125"/>
    </source>
</evidence>
<proteinExistence type="predicted"/>
<dbReference type="Gene3D" id="2.60.120.10">
    <property type="entry name" value="Jelly Rolls"/>
    <property type="match status" value="1"/>
</dbReference>
<reference evidence="5" key="1">
    <citation type="submission" date="2020-10" db="EMBL/GenBank/DDBJ databases">
        <authorList>
            <person name="Gilroy R."/>
        </authorList>
    </citation>
    <scope>NUCLEOTIDE SEQUENCE</scope>
    <source>
        <strain evidence="5">ChiGjej2B2-16831</strain>
    </source>
</reference>
<keyword evidence="2" id="KW-0238">DNA-binding</keyword>
<keyword evidence="3" id="KW-0804">Transcription</keyword>
<gene>
    <name evidence="5" type="ORF">IAD24_01140</name>
</gene>
<comment type="caution">
    <text evidence="5">The sequence shown here is derived from an EMBL/GenBank/DDBJ whole genome shotgun (WGS) entry which is preliminary data.</text>
</comment>
<dbReference type="SUPFAM" id="SSF51206">
    <property type="entry name" value="cAMP-binding domain-like"/>
    <property type="match status" value="1"/>
</dbReference>
<name>A0A9D1N2W1_9FIRM</name>
<evidence type="ECO:0000259" key="4">
    <source>
        <dbReference type="PROSITE" id="PS50042"/>
    </source>
</evidence>
<keyword evidence="1" id="KW-0805">Transcription regulation</keyword>
<dbReference type="InterPro" id="IPR018490">
    <property type="entry name" value="cNMP-bd_dom_sf"/>
</dbReference>
<organism evidence="5 6">
    <name type="scientific">Candidatus Aphodomorpha intestinavium</name>
    <dbReference type="NCBI Taxonomy" id="2840672"/>
    <lineage>
        <taxon>Bacteria</taxon>
        <taxon>Bacillati</taxon>
        <taxon>Bacillota</taxon>
        <taxon>Clostridia</taxon>
        <taxon>Eubacteriales</taxon>
        <taxon>Candidatus Aphodomorpha</taxon>
    </lineage>
</organism>
<feature type="domain" description="Cyclic nucleotide-binding" evidence="4">
    <location>
        <begin position="23"/>
        <end position="129"/>
    </location>
</feature>
<evidence type="ECO:0000256" key="1">
    <source>
        <dbReference type="ARBA" id="ARBA00023015"/>
    </source>
</evidence>
<dbReference type="PANTHER" id="PTHR24567">
    <property type="entry name" value="CRP FAMILY TRANSCRIPTIONAL REGULATORY PROTEIN"/>
    <property type="match status" value="1"/>
</dbReference>
<evidence type="ECO:0000256" key="3">
    <source>
        <dbReference type="ARBA" id="ARBA00023163"/>
    </source>
</evidence>
<reference evidence="5" key="2">
    <citation type="journal article" date="2021" name="PeerJ">
        <title>Extensive microbial diversity within the chicken gut microbiome revealed by metagenomics and culture.</title>
        <authorList>
            <person name="Gilroy R."/>
            <person name="Ravi A."/>
            <person name="Getino M."/>
            <person name="Pursley I."/>
            <person name="Horton D.L."/>
            <person name="Alikhan N.F."/>
            <person name="Baker D."/>
            <person name="Gharbi K."/>
            <person name="Hall N."/>
            <person name="Watson M."/>
            <person name="Adriaenssens E.M."/>
            <person name="Foster-Nyarko E."/>
            <person name="Jarju S."/>
            <person name="Secka A."/>
            <person name="Antonio M."/>
            <person name="Oren A."/>
            <person name="Chaudhuri R.R."/>
            <person name="La Ragione R."/>
            <person name="Hildebrand F."/>
            <person name="Pallen M.J."/>
        </authorList>
    </citation>
    <scope>NUCLEOTIDE SEQUENCE</scope>
    <source>
        <strain evidence="5">ChiGjej2B2-16831</strain>
    </source>
</reference>
<evidence type="ECO:0000313" key="5">
    <source>
        <dbReference type="EMBL" id="HIU93739.1"/>
    </source>
</evidence>
<dbReference type="Proteomes" id="UP000824128">
    <property type="component" value="Unassembled WGS sequence"/>
</dbReference>
<dbReference type="InterPro" id="IPR012318">
    <property type="entry name" value="HTH_CRP"/>
</dbReference>
<sequence>MKTGAGTAAYRQADLATLRQTALFAGLTEAQLRPLLERPGVSVASFRRGETIYAPAQFSRSLGVLLSGSATVEKRGGANKMLMSVLRAGDLFGAASLFAPADAPYVVSIRAAAAVRALLIGEAALIALLREDFRLAENYMRYLTGRIRFLNRRIEGFVRPSVEERLLLFLESNAQGGVCTLPFGMTALAQALCAGRATLYRALDALEAAGRIRREGRTIALYQKEEEIQP</sequence>
<evidence type="ECO:0000313" key="6">
    <source>
        <dbReference type="Proteomes" id="UP000824128"/>
    </source>
</evidence>
<dbReference type="GO" id="GO:0003677">
    <property type="term" value="F:DNA binding"/>
    <property type="evidence" value="ECO:0007669"/>
    <property type="project" value="UniProtKB-KW"/>
</dbReference>
<accession>A0A9D1N2W1</accession>
<dbReference type="GO" id="GO:0003700">
    <property type="term" value="F:DNA-binding transcription factor activity"/>
    <property type="evidence" value="ECO:0007669"/>
    <property type="project" value="TreeGrafter"/>
</dbReference>
<dbReference type="Pfam" id="PF13545">
    <property type="entry name" value="HTH_Crp_2"/>
    <property type="match status" value="1"/>
</dbReference>
<dbReference type="InterPro" id="IPR014710">
    <property type="entry name" value="RmlC-like_jellyroll"/>
</dbReference>
<dbReference type="InterPro" id="IPR036390">
    <property type="entry name" value="WH_DNA-bd_sf"/>
</dbReference>
<dbReference type="InterPro" id="IPR050397">
    <property type="entry name" value="Env_Response_Regulators"/>
</dbReference>
<dbReference type="CDD" id="cd00038">
    <property type="entry name" value="CAP_ED"/>
    <property type="match status" value="1"/>
</dbReference>
<dbReference type="InterPro" id="IPR000595">
    <property type="entry name" value="cNMP-bd_dom"/>
</dbReference>
<dbReference type="PROSITE" id="PS50042">
    <property type="entry name" value="CNMP_BINDING_3"/>
    <property type="match status" value="1"/>
</dbReference>
<protein>
    <submittedName>
        <fullName evidence="5">Crp/Fnr family transcriptional regulator</fullName>
    </submittedName>
</protein>
<dbReference type="EMBL" id="DVNZ01000037">
    <property type="protein sequence ID" value="HIU93739.1"/>
    <property type="molecule type" value="Genomic_DNA"/>
</dbReference>
<dbReference type="GO" id="GO:0005829">
    <property type="term" value="C:cytosol"/>
    <property type="evidence" value="ECO:0007669"/>
    <property type="project" value="TreeGrafter"/>
</dbReference>
<dbReference type="Pfam" id="PF00027">
    <property type="entry name" value="cNMP_binding"/>
    <property type="match status" value="1"/>
</dbReference>
<dbReference type="PANTHER" id="PTHR24567:SF26">
    <property type="entry name" value="REGULATORY PROTEIN YEIL"/>
    <property type="match status" value="1"/>
</dbReference>
<dbReference type="SUPFAM" id="SSF46785">
    <property type="entry name" value="Winged helix' DNA-binding domain"/>
    <property type="match status" value="1"/>
</dbReference>
<dbReference type="SMART" id="SM00100">
    <property type="entry name" value="cNMP"/>
    <property type="match status" value="1"/>
</dbReference>
<dbReference type="AlphaFoldDB" id="A0A9D1N2W1"/>